<name>A0A5M6C768_9TREE</name>
<feature type="region of interest" description="Disordered" evidence="1">
    <location>
        <begin position="41"/>
        <end position="83"/>
    </location>
</feature>
<evidence type="ECO:0000313" key="4">
    <source>
        <dbReference type="Proteomes" id="UP000322225"/>
    </source>
</evidence>
<gene>
    <name evidence="3" type="ORF">CI109_106731</name>
</gene>
<dbReference type="RefSeq" id="XP_031863761.1">
    <property type="nucleotide sequence ID" value="XM_032002204.1"/>
</dbReference>
<accession>A0A5M6C768</accession>
<dbReference type="AlphaFoldDB" id="A0A5M6C768"/>
<protein>
    <submittedName>
        <fullName evidence="3">Uncharacterized protein</fullName>
    </submittedName>
</protein>
<proteinExistence type="predicted"/>
<feature type="chain" id="PRO_5043814707" evidence="2">
    <location>
        <begin position="19"/>
        <end position="171"/>
    </location>
</feature>
<evidence type="ECO:0000256" key="2">
    <source>
        <dbReference type="SAM" id="SignalP"/>
    </source>
</evidence>
<reference evidence="3" key="1">
    <citation type="submission" date="2017-08" db="EMBL/GenBank/DDBJ databases">
        <authorList>
            <person name="Cuomo C."/>
            <person name="Billmyre B."/>
            <person name="Heitman J."/>
        </authorList>
    </citation>
    <scope>NUCLEOTIDE SEQUENCE</scope>
    <source>
        <strain evidence="3">CBS 12478</strain>
    </source>
</reference>
<evidence type="ECO:0000256" key="1">
    <source>
        <dbReference type="SAM" id="MobiDB-lite"/>
    </source>
</evidence>
<dbReference type="KEGG" id="ksn:43586314"/>
<dbReference type="EMBL" id="CP144063">
    <property type="protein sequence ID" value="WWD22240.1"/>
    <property type="molecule type" value="Genomic_DNA"/>
</dbReference>
<feature type="signal peptide" evidence="2">
    <location>
        <begin position="1"/>
        <end position="18"/>
    </location>
</feature>
<organism evidence="3 4">
    <name type="scientific">Kwoniella shandongensis</name>
    <dbReference type="NCBI Taxonomy" id="1734106"/>
    <lineage>
        <taxon>Eukaryota</taxon>
        <taxon>Fungi</taxon>
        <taxon>Dikarya</taxon>
        <taxon>Basidiomycota</taxon>
        <taxon>Agaricomycotina</taxon>
        <taxon>Tremellomycetes</taxon>
        <taxon>Tremellales</taxon>
        <taxon>Cryptococcaceae</taxon>
        <taxon>Kwoniella</taxon>
    </lineage>
</organism>
<feature type="compositionally biased region" description="Low complexity" evidence="1">
    <location>
        <begin position="63"/>
        <end position="83"/>
    </location>
</feature>
<evidence type="ECO:0000313" key="3">
    <source>
        <dbReference type="EMBL" id="WWD22240.1"/>
    </source>
</evidence>
<dbReference type="GeneID" id="43586314"/>
<sequence length="171" mass="18190">MRASALLFALGLVGSVLAAPAPIARPHIAPSLFTKDPLSIHRRSVIPPPPATEEQLEAESEAETTSVEVQSTTAATAATTTPEIAVEDEEDLPPAEDSCATVCGVQRVEGAKSEREALCSVDGLHATLQCAQCIDKTWPDTTWEDSAMAEYERIVAACDDAPQKAFRRESS</sequence>
<reference evidence="3" key="2">
    <citation type="submission" date="2024-01" db="EMBL/GenBank/DDBJ databases">
        <title>Comparative genomics of Cryptococcus and Kwoniella reveals pathogenesis evolution and contrasting modes of karyotype evolution via chromosome fusion or intercentromeric recombination.</title>
        <authorList>
            <person name="Coelho M.A."/>
            <person name="David-Palma M."/>
            <person name="Shea T."/>
            <person name="Bowers K."/>
            <person name="McGinley-Smith S."/>
            <person name="Mohammad A.W."/>
            <person name="Gnirke A."/>
            <person name="Yurkov A.M."/>
            <person name="Nowrousian M."/>
            <person name="Sun S."/>
            <person name="Cuomo C.A."/>
            <person name="Heitman J."/>
        </authorList>
    </citation>
    <scope>NUCLEOTIDE SEQUENCE</scope>
    <source>
        <strain evidence="3">CBS 12478</strain>
    </source>
</reference>
<keyword evidence="4" id="KW-1185">Reference proteome</keyword>
<dbReference type="Proteomes" id="UP000322225">
    <property type="component" value="Chromosome 13"/>
</dbReference>
<keyword evidence="2" id="KW-0732">Signal</keyword>
<dbReference type="OrthoDB" id="2573925at2759"/>